<dbReference type="Proteomes" id="UP001412239">
    <property type="component" value="Unassembled WGS sequence"/>
</dbReference>
<dbReference type="EMBL" id="LN890993">
    <property type="protein sequence ID" value="CUS12390.1"/>
    <property type="molecule type" value="Genomic_DNA"/>
</dbReference>
<reference evidence="2" key="1">
    <citation type="submission" date="2015-10" db="EMBL/GenBank/DDBJ databases">
        <authorList>
            <person name="Regsiter A."/>
            <person name="william w."/>
        </authorList>
    </citation>
    <scope>NUCLEOTIDE SEQUENCE</scope>
    <source>
        <strain evidence="2">Montdore</strain>
    </source>
</reference>
<keyword evidence="1" id="KW-0812">Transmembrane</keyword>
<dbReference type="AlphaFoldDB" id="A0A292Q107"/>
<evidence type="ECO:0000313" key="3">
    <source>
        <dbReference type="Proteomes" id="UP001412239"/>
    </source>
</evidence>
<keyword evidence="1" id="KW-1133">Transmembrane helix</keyword>
<gene>
    <name evidence="2" type="ORF">GSTUAT00003524001</name>
</gene>
<evidence type="ECO:0000313" key="2">
    <source>
        <dbReference type="EMBL" id="CUS12390.1"/>
    </source>
</evidence>
<name>A0A292Q107_9PEZI</name>
<proteinExistence type="predicted"/>
<organism evidence="2 3">
    <name type="scientific">Tuber aestivum</name>
    <name type="common">summer truffle</name>
    <dbReference type="NCBI Taxonomy" id="59557"/>
    <lineage>
        <taxon>Eukaryota</taxon>
        <taxon>Fungi</taxon>
        <taxon>Dikarya</taxon>
        <taxon>Ascomycota</taxon>
        <taxon>Pezizomycotina</taxon>
        <taxon>Pezizomycetes</taxon>
        <taxon>Pezizales</taxon>
        <taxon>Tuberaceae</taxon>
        <taxon>Tuber</taxon>
    </lineage>
</organism>
<keyword evidence="1" id="KW-0472">Membrane</keyword>
<evidence type="ECO:0000256" key="1">
    <source>
        <dbReference type="SAM" id="Phobius"/>
    </source>
</evidence>
<keyword evidence="3" id="KW-1185">Reference proteome</keyword>
<accession>A0A292Q107</accession>
<protein>
    <submittedName>
        <fullName evidence="2">Uncharacterized protein</fullName>
    </submittedName>
</protein>
<sequence length="115" mass="12569">MIASLAVLTFSPSSGASPAARGKTLLGIINLLRTRHSGQVFEVLLRTPPSESGTASGADVDLQARMHARKQNMITARQEPIRCRDLVAYCTNVCILWLTGLLPFISVLKARKCYR</sequence>
<feature type="transmembrane region" description="Helical" evidence="1">
    <location>
        <begin position="86"/>
        <end position="108"/>
    </location>
</feature>